<gene>
    <name evidence="2" type="ORF">C8D84_10154</name>
</gene>
<dbReference type="Proteomes" id="UP000245655">
    <property type="component" value="Unassembled WGS sequence"/>
</dbReference>
<dbReference type="RefSeq" id="WP_109589187.1">
    <property type="nucleotide sequence ID" value="NZ_CAJGZY010000001.1"/>
</dbReference>
<keyword evidence="1" id="KW-0472">Membrane</keyword>
<protein>
    <submittedName>
        <fullName evidence="2">Uncharacterized protein</fullName>
    </submittedName>
</protein>
<accession>A0A2V2A5H6</accession>
<proteinExistence type="predicted"/>
<keyword evidence="1" id="KW-0812">Transmembrane</keyword>
<keyword evidence="3" id="KW-1185">Reference proteome</keyword>
<evidence type="ECO:0000256" key="1">
    <source>
        <dbReference type="SAM" id="Phobius"/>
    </source>
</evidence>
<feature type="transmembrane region" description="Helical" evidence="1">
    <location>
        <begin position="12"/>
        <end position="33"/>
    </location>
</feature>
<evidence type="ECO:0000313" key="3">
    <source>
        <dbReference type="Proteomes" id="UP000245655"/>
    </source>
</evidence>
<dbReference type="GeneID" id="60253830"/>
<dbReference type="AlphaFoldDB" id="A0A2V2A5H6"/>
<evidence type="ECO:0000313" key="2">
    <source>
        <dbReference type="EMBL" id="PWK15112.1"/>
    </source>
</evidence>
<dbReference type="EMBL" id="QGGM01000001">
    <property type="protein sequence ID" value="PWK15112.1"/>
    <property type="molecule type" value="Genomic_DNA"/>
</dbReference>
<sequence length="77" mass="8820">MPNFSVDSYELTSTLILLLGCIMLFIACISAAFNNSFDGFSWKHINTWLFIVGSLLMITGYIGYKVYAYYHPHAWLD</sequence>
<name>A0A2V2A5H6_PSYIM</name>
<comment type="caution">
    <text evidence="2">The sequence shown here is derived from an EMBL/GenBank/DDBJ whole genome shotgun (WGS) entry which is preliminary data.</text>
</comment>
<reference evidence="2 3" key="1">
    <citation type="submission" date="2018-05" db="EMBL/GenBank/DDBJ databases">
        <title>Genomic Encyclopedia of Type Strains, Phase IV (KMG-IV): sequencing the most valuable type-strain genomes for metagenomic binning, comparative biology and taxonomic classification.</title>
        <authorList>
            <person name="Goeker M."/>
        </authorList>
    </citation>
    <scope>NUCLEOTIDE SEQUENCE [LARGE SCALE GENOMIC DNA]</scope>
    <source>
        <strain evidence="2 3">DSM 7229</strain>
    </source>
</reference>
<feature type="transmembrane region" description="Helical" evidence="1">
    <location>
        <begin position="45"/>
        <end position="64"/>
    </location>
</feature>
<organism evidence="2 3">
    <name type="scientific">Psychrobacter immobilis</name>
    <dbReference type="NCBI Taxonomy" id="498"/>
    <lineage>
        <taxon>Bacteria</taxon>
        <taxon>Pseudomonadati</taxon>
        <taxon>Pseudomonadota</taxon>
        <taxon>Gammaproteobacteria</taxon>
        <taxon>Moraxellales</taxon>
        <taxon>Moraxellaceae</taxon>
        <taxon>Psychrobacter</taxon>
    </lineage>
</organism>
<keyword evidence="1" id="KW-1133">Transmembrane helix</keyword>